<protein>
    <submittedName>
        <fullName evidence="1">Uncharacterized protein</fullName>
    </submittedName>
</protein>
<proteinExistence type="predicted"/>
<keyword evidence="2" id="KW-1185">Reference proteome</keyword>
<accession>A0A1G8F9H7</accession>
<dbReference type="EMBL" id="FNDQ01000015">
    <property type="protein sequence ID" value="SDH78796.1"/>
    <property type="molecule type" value="Genomic_DNA"/>
</dbReference>
<evidence type="ECO:0000313" key="1">
    <source>
        <dbReference type="EMBL" id="SDH78796.1"/>
    </source>
</evidence>
<organism evidence="1 2">
    <name type="scientific">Myroides phaeus</name>
    <dbReference type="NCBI Taxonomy" id="702745"/>
    <lineage>
        <taxon>Bacteria</taxon>
        <taxon>Pseudomonadati</taxon>
        <taxon>Bacteroidota</taxon>
        <taxon>Flavobacteriia</taxon>
        <taxon>Flavobacteriales</taxon>
        <taxon>Flavobacteriaceae</taxon>
        <taxon>Myroides</taxon>
    </lineage>
</organism>
<evidence type="ECO:0000313" key="2">
    <source>
        <dbReference type="Proteomes" id="UP000243588"/>
    </source>
</evidence>
<name>A0A1G8F9H7_9FLAO</name>
<reference evidence="2" key="1">
    <citation type="submission" date="2016-10" db="EMBL/GenBank/DDBJ databases">
        <authorList>
            <person name="Varghese N."/>
            <person name="Submissions S."/>
        </authorList>
    </citation>
    <scope>NUCLEOTIDE SEQUENCE [LARGE SCALE GENOMIC DNA]</scope>
    <source>
        <strain evidence="2">DSM 23313</strain>
    </source>
</reference>
<dbReference type="Proteomes" id="UP000243588">
    <property type="component" value="Unassembled WGS sequence"/>
</dbReference>
<dbReference type="RefSeq" id="WP_090409352.1">
    <property type="nucleotide sequence ID" value="NZ_FNDQ01000015.1"/>
</dbReference>
<gene>
    <name evidence="1" type="ORF">SAMN05421818_11534</name>
</gene>
<sequence length="134" mass="15237">MKAEVHYNDFTGSIAADISDRIAANKGNYISSIGEYFGIDKERFKVVGISMSGITSFNLTLICVDNEKSSPLKEHIVKMNVSLDVEGQKTMLELLFKRINVMLFDAGENHYPSLECDEEVAYEDFHQVEHYDIY</sequence>
<dbReference type="AlphaFoldDB" id="A0A1G8F9H7"/>